<gene>
    <name evidence="1" type="ORF">KZC51_06000</name>
</gene>
<organism evidence="1 2">
    <name type="scientific">Microbacterium croceum</name>
    <dbReference type="NCBI Taxonomy" id="2851645"/>
    <lineage>
        <taxon>Bacteria</taxon>
        <taxon>Bacillati</taxon>
        <taxon>Actinomycetota</taxon>
        <taxon>Actinomycetes</taxon>
        <taxon>Micrococcales</taxon>
        <taxon>Microbacteriaceae</taxon>
        <taxon>Microbacterium</taxon>
    </lineage>
</organism>
<accession>A0ABT0FDB3</accession>
<dbReference type="RefSeq" id="WP_247629098.1">
    <property type="nucleotide sequence ID" value="NZ_JAHWXN010000001.1"/>
</dbReference>
<protein>
    <submittedName>
        <fullName evidence="1">Uncharacterized protein</fullName>
    </submittedName>
</protein>
<proteinExistence type="predicted"/>
<comment type="caution">
    <text evidence="1">The sequence shown here is derived from an EMBL/GenBank/DDBJ whole genome shotgun (WGS) entry which is preliminary data.</text>
</comment>
<dbReference type="Proteomes" id="UP001300096">
    <property type="component" value="Unassembled WGS sequence"/>
</dbReference>
<evidence type="ECO:0000313" key="1">
    <source>
        <dbReference type="EMBL" id="MCK2035684.1"/>
    </source>
</evidence>
<name>A0ABT0FDB3_9MICO</name>
<evidence type="ECO:0000313" key="2">
    <source>
        <dbReference type="Proteomes" id="UP001300096"/>
    </source>
</evidence>
<dbReference type="EMBL" id="JAHWXN010000001">
    <property type="protein sequence ID" value="MCK2035684.1"/>
    <property type="molecule type" value="Genomic_DNA"/>
</dbReference>
<sequence>MTDDDAMLRAVIASNRDAERAAIEEAKQFFTWTEADIAKALDPNNREVRRLTSAPAQNPEVERLAGLLGDLLDK</sequence>
<keyword evidence="2" id="KW-1185">Reference proteome</keyword>
<reference evidence="1 2" key="1">
    <citation type="submission" date="2021-06" db="EMBL/GenBank/DDBJ databases">
        <title>Genome-based taxonomic framework of Microbacterium strains isolated from marine environment, the description of four new species and reclassification of four preexisting species.</title>
        <authorList>
            <person name="Lee S.D."/>
            <person name="Kim S.-M."/>
            <person name="Byeon Y.-S."/>
            <person name="Yang H.L."/>
            <person name="Kim I.S."/>
        </authorList>
    </citation>
    <scope>NUCLEOTIDE SEQUENCE [LARGE SCALE GENOMIC DNA]</scope>
    <source>
        <strain evidence="1 2">SSW1-49</strain>
    </source>
</reference>